<feature type="binding site" evidence="11">
    <location>
        <begin position="28"/>
        <end position="33"/>
    </location>
    <ligand>
        <name>FAD</name>
        <dbReference type="ChEBI" id="CHEBI:57692"/>
    </ligand>
</feature>
<evidence type="ECO:0000313" key="14">
    <source>
        <dbReference type="Proteomes" id="UP000004923"/>
    </source>
</evidence>
<comment type="subunit">
    <text evidence="9 11">Homodimer. Heterotetramer of two MnmE and two MnmG subunits.</text>
</comment>
<dbReference type="GO" id="GO:0050660">
    <property type="term" value="F:flavin adenine dinucleotide binding"/>
    <property type="evidence" value="ECO:0007669"/>
    <property type="project" value="UniProtKB-UniRule"/>
</dbReference>
<keyword evidence="7 11" id="KW-0274">FAD</keyword>
<dbReference type="Pfam" id="PF13932">
    <property type="entry name" value="SAM_GIDA_C"/>
    <property type="match status" value="1"/>
</dbReference>
<evidence type="ECO:0000256" key="5">
    <source>
        <dbReference type="ARBA" id="ARBA00022630"/>
    </source>
</evidence>
<reference evidence="13 14" key="1">
    <citation type="submission" date="2011-01" db="EMBL/GenBank/DDBJ databases">
        <authorList>
            <person name="Weinstock G."/>
            <person name="Sodergren E."/>
            <person name="Clifton S."/>
            <person name="Fulton L."/>
            <person name="Fulton B."/>
            <person name="Courtney L."/>
            <person name="Fronick C."/>
            <person name="Harrison M."/>
            <person name="Strong C."/>
            <person name="Farmer C."/>
            <person name="Delahaunty K."/>
            <person name="Markovic C."/>
            <person name="Hall O."/>
            <person name="Minx P."/>
            <person name="Tomlinson C."/>
            <person name="Mitreva M."/>
            <person name="Hou S."/>
            <person name="Chen J."/>
            <person name="Wollam A."/>
            <person name="Pepin K.H."/>
            <person name="Johnson M."/>
            <person name="Bhonagiri V."/>
            <person name="Zhang X."/>
            <person name="Suruliraj S."/>
            <person name="Warren W."/>
            <person name="Chinwalla A."/>
            <person name="Mardis E.R."/>
            <person name="Wilson R.K."/>
        </authorList>
    </citation>
    <scope>NUCLEOTIDE SEQUENCE [LARGE SCALE GENOMIC DNA]</scope>
    <source>
        <strain evidence="13 14">YIT 12067</strain>
    </source>
</reference>
<evidence type="ECO:0000256" key="6">
    <source>
        <dbReference type="ARBA" id="ARBA00022694"/>
    </source>
</evidence>
<feature type="domain" description="tRNA uridine 5-carboxymethylaminomethyl modification enzyme C-terminal subdomain" evidence="12">
    <location>
        <begin position="558"/>
        <end position="629"/>
    </location>
</feature>
<dbReference type="InterPro" id="IPR036188">
    <property type="entry name" value="FAD/NAD-bd_sf"/>
</dbReference>
<sequence>MVIVGTYIFKRSIKMSYITDTFDVIVVGAGHAGVEAALAAARLGGKTLLATLSLDNVALMPCNPSIGGPAKGHLVRELDALGGQMGISADLACIQMRLLNTGKGYAVHALRGQEDKPFYHTLMKKIVEDQENLELKQLMIDKLLVENGAVVGVEAETGEVFEAKCVILATGTYLRGRIVYGQVNYECGPNGLRSAQKLSASLLENGVELMRFKTGTPARIDARSLDYSKMEPQYGDEEVRNFSFISDIKTREQVPCYLTYTNEATHKIIRDNLHLSGMYNGMIEGVGPRYCPSIESKIVRFANKERHQLFIEPEGRSTNEMYVQGMSSSLPAHIQLQFMQTIPGLEHCKMMRAGYAIDYDCLDPLQLRPSLEHKAISGLFSAGQSNGTSGYEEAAAQGLMAGINAMMKINGREPLVLRRDEAYIGVLIDDLVTKGTSEPYRMMTSRAEYRLLLRQDNADLRLTEKGRAIGLVDDKRYGIFTEKRTALERTVSELGKQNISPSAENNAKLDAMGTAPLRSGSSLLDLLRRKEVTYSKLQQAFGLSELAPQVAEQAEIFAKYEGYITKQRQEVERFMKLENKRLPDDIDYRAIKELSSEAAEKLDKVRPANIGQASRISGVSPADISVLMIALELKRRKEQEE</sequence>
<comment type="cofactor">
    <cofactor evidence="1 11">
        <name>FAD</name>
        <dbReference type="ChEBI" id="CHEBI:57692"/>
    </cofactor>
</comment>
<organism evidence="13 14">
    <name type="scientific">Phascolarctobacterium succinatutens YIT 12067</name>
    <dbReference type="NCBI Taxonomy" id="626939"/>
    <lineage>
        <taxon>Bacteria</taxon>
        <taxon>Bacillati</taxon>
        <taxon>Bacillota</taxon>
        <taxon>Negativicutes</taxon>
        <taxon>Acidaminococcales</taxon>
        <taxon>Acidaminococcaceae</taxon>
        <taxon>Phascolarctobacterium</taxon>
    </lineage>
</organism>
<dbReference type="FunFam" id="3.50.50.60:FF:000002">
    <property type="entry name" value="tRNA uridine 5-carboxymethylaminomethyl modification enzyme MnmG"/>
    <property type="match status" value="1"/>
</dbReference>
<comment type="function">
    <text evidence="2 11">NAD-binding protein involved in the addition of a carboxymethylaminomethyl (cmnm) group at the wobble position (U34) of certain tRNAs, forming tRNA-cmnm(5)s(2)U34.</text>
</comment>
<keyword evidence="14" id="KW-1185">Reference proteome</keyword>
<dbReference type="NCBIfam" id="TIGR00136">
    <property type="entry name" value="mnmG_gidA"/>
    <property type="match status" value="1"/>
</dbReference>
<dbReference type="InterPro" id="IPR049312">
    <property type="entry name" value="GIDA_C_N"/>
</dbReference>
<dbReference type="Gene3D" id="3.50.50.60">
    <property type="entry name" value="FAD/NAD(P)-binding domain"/>
    <property type="match status" value="2"/>
</dbReference>
<feature type="binding site" evidence="11">
    <location>
        <begin position="287"/>
        <end position="301"/>
    </location>
    <ligand>
        <name>NAD(+)</name>
        <dbReference type="ChEBI" id="CHEBI:57540"/>
    </ligand>
</feature>
<comment type="caution">
    <text evidence="11">Lacks conserved residue(s) required for the propagation of feature annotation.</text>
</comment>
<accession>E8LE29</accession>
<dbReference type="EMBL" id="AEVN01000044">
    <property type="protein sequence ID" value="EFY04929.1"/>
    <property type="molecule type" value="Genomic_DNA"/>
</dbReference>
<dbReference type="InterPro" id="IPR040131">
    <property type="entry name" value="MnmG_N"/>
</dbReference>
<evidence type="ECO:0000256" key="2">
    <source>
        <dbReference type="ARBA" id="ARBA00003717"/>
    </source>
</evidence>
<dbReference type="SUPFAM" id="SSF51905">
    <property type="entry name" value="FAD/NAD(P)-binding domain"/>
    <property type="match status" value="1"/>
</dbReference>
<dbReference type="InterPro" id="IPR002218">
    <property type="entry name" value="MnmG-rel"/>
</dbReference>
<dbReference type="InterPro" id="IPR044920">
    <property type="entry name" value="MnmG_C_subdom_sf"/>
</dbReference>
<comment type="subcellular location">
    <subcellularLocation>
        <location evidence="11">Cytoplasm</location>
    </subcellularLocation>
</comment>
<dbReference type="PRINTS" id="PR00411">
    <property type="entry name" value="PNDRDTASEI"/>
</dbReference>
<dbReference type="PRINTS" id="PR00368">
    <property type="entry name" value="FADPNR"/>
</dbReference>
<proteinExistence type="inferred from homology"/>
<evidence type="ECO:0000256" key="1">
    <source>
        <dbReference type="ARBA" id="ARBA00001974"/>
    </source>
</evidence>
<keyword evidence="5 11" id="KW-0285">Flavoprotein</keyword>
<evidence type="ECO:0000259" key="12">
    <source>
        <dbReference type="SMART" id="SM01228"/>
    </source>
</evidence>
<keyword evidence="11" id="KW-0963">Cytoplasm</keyword>
<dbReference type="PROSITE" id="PS01280">
    <property type="entry name" value="GIDA_1"/>
    <property type="match status" value="1"/>
</dbReference>
<gene>
    <name evidence="11" type="primary">mnmG</name>
    <name evidence="11 13" type="synonym">gidA</name>
    <name evidence="13" type="ORF">HMPREF9443_01107</name>
</gene>
<evidence type="ECO:0000256" key="8">
    <source>
        <dbReference type="ARBA" id="ARBA00023027"/>
    </source>
</evidence>
<evidence type="ECO:0000313" key="13">
    <source>
        <dbReference type="EMBL" id="EFY04929.1"/>
    </source>
</evidence>
<dbReference type="eggNOG" id="COG0445">
    <property type="taxonomic scope" value="Bacteria"/>
</dbReference>
<dbReference type="InterPro" id="IPR026904">
    <property type="entry name" value="MnmG_C"/>
</dbReference>
<dbReference type="HOGENOM" id="CLU_007831_2_2_9"/>
<dbReference type="PANTHER" id="PTHR11806">
    <property type="entry name" value="GLUCOSE INHIBITED DIVISION PROTEIN A"/>
    <property type="match status" value="1"/>
</dbReference>
<comment type="similarity">
    <text evidence="3 11">Belongs to the MnmG family.</text>
</comment>
<dbReference type="SMART" id="SM01228">
    <property type="entry name" value="GIDA_assoc_3"/>
    <property type="match status" value="1"/>
</dbReference>
<keyword evidence="6 11" id="KW-0819">tRNA processing</keyword>
<protein>
    <recommendedName>
        <fullName evidence="4 11">tRNA uridine 5-carboxymethylaminomethyl modification enzyme MnmG</fullName>
    </recommendedName>
    <alternativeName>
        <fullName evidence="10 11">Glucose-inhibited division protein A</fullName>
    </alternativeName>
</protein>
<dbReference type="GO" id="GO:0030488">
    <property type="term" value="P:tRNA methylation"/>
    <property type="evidence" value="ECO:0007669"/>
    <property type="project" value="TreeGrafter"/>
</dbReference>
<dbReference type="PROSITE" id="PS01281">
    <property type="entry name" value="GIDA_2"/>
    <property type="match status" value="1"/>
</dbReference>
<dbReference type="Gene3D" id="1.10.150.570">
    <property type="entry name" value="GidA associated domain, C-terminal subdomain"/>
    <property type="match status" value="1"/>
</dbReference>
<dbReference type="Pfam" id="PF21680">
    <property type="entry name" value="GIDA_C_1st"/>
    <property type="match status" value="1"/>
</dbReference>
<comment type="caution">
    <text evidence="13">The sequence shown here is derived from an EMBL/GenBank/DDBJ whole genome shotgun (WGS) entry which is preliminary data.</text>
</comment>
<dbReference type="InterPro" id="IPR020595">
    <property type="entry name" value="MnmG-rel_CS"/>
</dbReference>
<dbReference type="AlphaFoldDB" id="E8LE29"/>
<dbReference type="InterPro" id="IPR004416">
    <property type="entry name" value="MnmG"/>
</dbReference>
<evidence type="ECO:0000256" key="9">
    <source>
        <dbReference type="ARBA" id="ARBA00025948"/>
    </source>
</evidence>
<keyword evidence="8 11" id="KW-0520">NAD</keyword>
<dbReference type="PANTHER" id="PTHR11806:SF0">
    <property type="entry name" value="PROTEIN MTO1 HOMOLOG, MITOCHONDRIAL"/>
    <property type="match status" value="1"/>
</dbReference>
<evidence type="ECO:0000256" key="11">
    <source>
        <dbReference type="HAMAP-Rule" id="MF_00129"/>
    </source>
</evidence>
<evidence type="ECO:0000256" key="7">
    <source>
        <dbReference type="ARBA" id="ARBA00022827"/>
    </source>
</evidence>
<dbReference type="FunFam" id="1.10.150.570:FF:000001">
    <property type="entry name" value="tRNA uridine 5-carboxymethylaminomethyl modification enzyme MnmG"/>
    <property type="match status" value="1"/>
</dbReference>
<evidence type="ECO:0000256" key="4">
    <source>
        <dbReference type="ARBA" id="ARBA00020461"/>
    </source>
</evidence>
<dbReference type="Proteomes" id="UP000004923">
    <property type="component" value="Unassembled WGS sequence"/>
</dbReference>
<evidence type="ECO:0000256" key="3">
    <source>
        <dbReference type="ARBA" id="ARBA00007653"/>
    </source>
</evidence>
<dbReference type="GO" id="GO:0002098">
    <property type="term" value="P:tRNA wobble uridine modification"/>
    <property type="evidence" value="ECO:0007669"/>
    <property type="project" value="InterPro"/>
</dbReference>
<name>E8LE29_9FIRM</name>
<dbReference type="InterPro" id="IPR047001">
    <property type="entry name" value="MnmG_C_subdom"/>
</dbReference>
<dbReference type="GO" id="GO:0005829">
    <property type="term" value="C:cytosol"/>
    <property type="evidence" value="ECO:0007669"/>
    <property type="project" value="TreeGrafter"/>
</dbReference>
<evidence type="ECO:0000256" key="10">
    <source>
        <dbReference type="ARBA" id="ARBA00031800"/>
    </source>
</evidence>
<dbReference type="Pfam" id="PF01134">
    <property type="entry name" value="GIDA"/>
    <property type="match status" value="1"/>
</dbReference>
<dbReference type="HAMAP" id="MF_00129">
    <property type="entry name" value="MnmG_GidA"/>
    <property type="match status" value="1"/>
</dbReference>
<dbReference type="Gene3D" id="1.10.10.1800">
    <property type="entry name" value="tRNA uridine 5-carboxymethylaminomethyl modification enzyme MnmG/GidA"/>
    <property type="match status" value="1"/>
</dbReference>